<keyword evidence="1" id="KW-0812">Transmembrane</keyword>
<gene>
    <name evidence="2" type="ORF">C7B43_08755</name>
</gene>
<evidence type="ECO:0000313" key="3">
    <source>
        <dbReference type="Proteomes" id="UP000242699"/>
    </source>
</evidence>
<keyword evidence="1" id="KW-1133">Transmembrane helix</keyword>
<evidence type="ECO:0000313" key="2">
    <source>
        <dbReference type="EMBL" id="PSR29090.1"/>
    </source>
</evidence>
<keyword evidence="1" id="KW-0472">Membrane</keyword>
<sequence length="248" mass="27099">MQTPEKPHIGFTSRQRWITGVLAILGAFFVAFSVAMHARIHSRVSTIAINQKQPVKVLVGIRGTSTNPAFIGFLAVVKPNSQILTVVPISGTTEVRGPNGKIAPLYTETSQASPIALTQMVSQSIHVPIHHYFYFTTNDLLQVMNALYYHTNNHWPKGLTPSAMLGTFGYPDGAASPKGQVELLSEIVNKLPDVNPLVGGELLGMAKTSRTNLTAYQVFSLANYIRGDALRLGTIQQLQYHPARRTHG</sequence>
<proteinExistence type="predicted"/>
<reference evidence="2 3" key="1">
    <citation type="journal article" date="2014" name="BMC Genomics">
        <title>Comparison of environmental and isolate Sulfobacillus genomes reveals diverse carbon, sulfur, nitrogen, and hydrogen metabolisms.</title>
        <authorList>
            <person name="Justice N.B."/>
            <person name="Norman A."/>
            <person name="Brown C.T."/>
            <person name="Singh A."/>
            <person name="Thomas B.C."/>
            <person name="Banfield J.F."/>
        </authorList>
    </citation>
    <scope>NUCLEOTIDE SEQUENCE [LARGE SCALE GENOMIC DNA]</scope>
    <source>
        <strain evidence="2">AMDSBA1</strain>
    </source>
</reference>
<accession>A0A2T2X3L8</accession>
<dbReference type="Proteomes" id="UP000242699">
    <property type="component" value="Unassembled WGS sequence"/>
</dbReference>
<organism evidence="2 3">
    <name type="scientific">Sulfobacillus benefaciens</name>
    <dbReference type="NCBI Taxonomy" id="453960"/>
    <lineage>
        <taxon>Bacteria</taxon>
        <taxon>Bacillati</taxon>
        <taxon>Bacillota</taxon>
        <taxon>Clostridia</taxon>
        <taxon>Eubacteriales</taxon>
        <taxon>Clostridiales Family XVII. Incertae Sedis</taxon>
        <taxon>Sulfobacillus</taxon>
    </lineage>
</organism>
<comment type="caution">
    <text evidence="2">The sequence shown here is derived from an EMBL/GenBank/DDBJ whole genome shotgun (WGS) entry which is preliminary data.</text>
</comment>
<protein>
    <submittedName>
        <fullName evidence="2">Uncharacterized protein</fullName>
    </submittedName>
</protein>
<dbReference type="EMBL" id="PXYT01000017">
    <property type="protein sequence ID" value="PSR29090.1"/>
    <property type="molecule type" value="Genomic_DNA"/>
</dbReference>
<evidence type="ECO:0000256" key="1">
    <source>
        <dbReference type="SAM" id="Phobius"/>
    </source>
</evidence>
<name>A0A2T2X3L8_9FIRM</name>
<dbReference type="AlphaFoldDB" id="A0A2T2X3L8"/>
<feature type="transmembrane region" description="Helical" evidence="1">
    <location>
        <begin position="17"/>
        <end position="36"/>
    </location>
</feature>